<dbReference type="EMBL" id="RDFA01000001">
    <property type="protein sequence ID" value="RXK52066.1"/>
    <property type="molecule type" value="Genomic_DNA"/>
</dbReference>
<evidence type="ECO:0000313" key="2">
    <source>
        <dbReference type="EMBL" id="RXK52066.1"/>
    </source>
</evidence>
<keyword evidence="3" id="KW-1185">Reference proteome</keyword>
<keyword evidence="1" id="KW-1133">Transmembrane helix</keyword>
<comment type="caution">
    <text evidence="2">The sequence shown here is derived from an EMBL/GenBank/DDBJ whole genome shotgun (WGS) entry which is preliminary data.</text>
</comment>
<keyword evidence="1" id="KW-0472">Membrane</keyword>
<feature type="transmembrane region" description="Helical" evidence="1">
    <location>
        <begin position="282"/>
        <end position="304"/>
    </location>
</feature>
<keyword evidence="1" id="KW-0812">Transmembrane</keyword>
<dbReference type="InterPro" id="IPR058278">
    <property type="entry name" value="DUF7972"/>
</dbReference>
<dbReference type="Pfam" id="PF25927">
    <property type="entry name" value="DUF7972"/>
    <property type="match status" value="1"/>
</dbReference>
<reference evidence="2 3" key="1">
    <citation type="submission" date="2019-01" db="EMBL/GenBank/DDBJ databases">
        <title>Halorientalis sp. F13-25 a new haloarchaeum isolated from hypersaline water.</title>
        <authorList>
            <person name="Ana D.-V."/>
            <person name="Cristina S.-P."/>
            <person name="Antonio V."/>
        </authorList>
    </citation>
    <scope>NUCLEOTIDE SEQUENCE [LARGE SCALE GENOMIC DNA]</scope>
    <source>
        <strain evidence="2 3">F13-25</strain>
    </source>
</reference>
<dbReference type="OrthoDB" id="202254at2157"/>
<evidence type="ECO:0000256" key="1">
    <source>
        <dbReference type="SAM" id="Phobius"/>
    </source>
</evidence>
<accession>A0A498L252</accession>
<organism evidence="2 3">
    <name type="scientific">Halorientalis pallida</name>
    <dbReference type="NCBI Taxonomy" id="2479928"/>
    <lineage>
        <taxon>Archaea</taxon>
        <taxon>Methanobacteriati</taxon>
        <taxon>Methanobacteriota</taxon>
        <taxon>Stenosarchaea group</taxon>
        <taxon>Halobacteria</taxon>
        <taxon>Halobacteriales</taxon>
        <taxon>Haloarculaceae</taxon>
        <taxon>Halorientalis</taxon>
    </lineage>
</organism>
<proteinExistence type="predicted"/>
<feature type="transmembrane region" description="Helical" evidence="1">
    <location>
        <begin position="247"/>
        <end position="276"/>
    </location>
</feature>
<sequence length="328" mass="35283">MRGRVPGNRVKLWVLLEATRWHVAAALLGLVFVSLLIVGAVDPVPLGEAIESVDPVETVFQAFVTAIITGVTLVVTINQLVLSQELGPLGDQRDRMEGALDARRAIESELDVDVAPADPSAFLRVIVEAARDRSDRLVAASDGAEEDVRDRIETFAESVVDNADEVGDQLDAAEFGTFGVVSAALNFNYSGKIYEARRLRAACADDLSDETDAAFAELLDALELFGPAREHVKTLYFQWELINLSRVLLYAALPALVVAVSMIVFFDAGVASWSVLGVAGPVWLTSGAVTVALVPFVFLVAYILRIATVAKRTLAIGPFVLRGSEDES</sequence>
<name>A0A498L252_9EURY</name>
<dbReference type="Proteomes" id="UP000289691">
    <property type="component" value="Unassembled WGS sequence"/>
</dbReference>
<protein>
    <submittedName>
        <fullName evidence="2">Uncharacterized protein</fullName>
    </submittedName>
</protein>
<gene>
    <name evidence="2" type="ORF">EAF64_04275</name>
</gene>
<feature type="transmembrane region" description="Helical" evidence="1">
    <location>
        <begin position="60"/>
        <end position="82"/>
    </location>
</feature>
<evidence type="ECO:0000313" key="3">
    <source>
        <dbReference type="Proteomes" id="UP000289691"/>
    </source>
</evidence>
<feature type="transmembrane region" description="Helical" evidence="1">
    <location>
        <begin position="21"/>
        <end position="40"/>
    </location>
</feature>
<dbReference type="AlphaFoldDB" id="A0A498L252"/>